<gene>
    <name evidence="9" type="ORF">SBOR_9562</name>
</gene>
<dbReference type="OrthoDB" id="1695362at2759"/>
<dbReference type="HOGENOM" id="CLU_018689_0_0_1"/>
<feature type="compositionally biased region" description="Polar residues" evidence="7">
    <location>
        <begin position="15"/>
        <end position="31"/>
    </location>
</feature>
<keyword evidence="10" id="KW-1185">Reference proteome</keyword>
<protein>
    <submittedName>
        <fullName evidence="9">Putative NUDIX family hydrolase</fullName>
    </submittedName>
</protein>
<evidence type="ECO:0000313" key="9">
    <source>
        <dbReference type="EMBL" id="ESZ90048.1"/>
    </source>
</evidence>
<keyword evidence="4 9" id="KW-0378">Hydrolase</keyword>
<keyword evidence="6" id="KW-0464">Manganese</keyword>
<feature type="compositionally biased region" description="Basic and acidic residues" evidence="7">
    <location>
        <begin position="396"/>
        <end position="426"/>
    </location>
</feature>
<dbReference type="SUPFAM" id="SSF55811">
    <property type="entry name" value="Nudix"/>
    <property type="match status" value="1"/>
</dbReference>
<accession>W9C2W5</accession>
<evidence type="ECO:0000256" key="1">
    <source>
        <dbReference type="ARBA" id="ARBA00001936"/>
    </source>
</evidence>
<organism evidence="9 10">
    <name type="scientific">Sclerotinia borealis (strain F-4128)</name>
    <dbReference type="NCBI Taxonomy" id="1432307"/>
    <lineage>
        <taxon>Eukaryota</taxon>
        <taxon>Fungi</taxon>
        <taxon>Dikarya</taxon>
        <taxon>Ascomycota</taxon>
        <taxon>Pezizomycotina</taxon>
        <taxon>Leotiomycetes</taxon>
        <taxon>Helotiales</taxon>
        <taxon>Sclerotiniaceae</taxon>
        <taxon>Sclerotinia</taxon>
    </lineage>
</organism>
<dbReference type="Proteomes" id="UP000019487">
    <property type="component" value="Unassembled WGS sequence"/>
</dbReference>
<comment type="cofactor">
    <cofactor evidence="2">
        <name>Mg(2+)</name>
        <dbReference type="ChEBI" id="CHEBI:18420"/>
    </cofactor>
</comment>
<evidence type="ECO:0000313" key="10">
    <source>
        <dbReference type="Proteomes" id="UP000019487"/>
    </source>
</evidence>
<keyword evidence="3" id="KW-0479">Metal-binding</keyword>
<dbReference type="Gene3D" id="3.90.79.10">
    <property type="entry name" value="Nucleoside Triphosphate Pyrophosphohydrolase"/>
    <property type="match status" value="1"/>
</dbReference>
<feature type="region of interest" description="Disordered" evidence="7">
    <location>
        <begin position="1"/>
        <end position="35"/>
    </location>
</feature>
<dbReference type="AlphaFoldDB" id="W9C2W5"/>
<dbReference type="PANTHER" id="PTHR12318:SF0">
    <property type="entry name" value="ACYL-COENZYME A DIPHOSPHATASE NUDT19"/>
    <property type="match status" value="1"/>
</dbReference>
<evidence type="ECO:0000256" key="5">
    <source>
        <dbReference type="ARBA" id="ARBA00022842"/>
    </source>
</evidence>
<dbReference type="STRING" id="1432307.W9C2W5"/>
<dbReference type="EMBL" id="AYSA01000708">
    <property type="protein sequence ID" value="ESZ90048.1"/>
    <property type="molecule type" value="Genomic_DNA"/>
</dbReference>
<reference evidence="9 10" key="1">
    <citation type="journal article" date="2014" name="Genome Announc.">
        <title>Draft genome sequence of Sclerotinia borealis, a psychrophilic plant pathogenic fungus.</title>
        <authorList>
            <person name="Mardanov A.V."/>
            <person name="Beletsky A.V."/>
            <person name="Kadnikov V.V."/>
            <person name="Ignatov A.N."/>
            <person name="Ravin N.V."/>
        </authorList>
    </citation>
    <scope>NUCLEOTIDE SEQUENCE [LARGE SCALE GENOMIC DNA]</scope>
    <source>
        <strain evidence="10">F-4157</strain>
    </source>
</reference>
<evidence type="ECO:0000256" key="4">
    <source>
        <dbReference type="ARBA" id="ARBA00022801"/>
    </source>
</evidence>
<feature type="region of interest" description="Disordered" evidence="7">
    <location>
        <begin position="396"/>
        <end position="440"/>
    </location>
</feature>
<name>W9C2W5_SCLBF</name>
<comment type="caution">
    <text evidence="9">The sequence shown here is derived from an EMBL/GenBank/DDBJ whole genome shotgun (WGS) entry which is preliminary data.</text>
</comment>
<dbReference type="InterPro" id="IPR000086">
    <property type="entry name" value="NUDIX_hydrolase_dom"/>
</dbReference>
<feature type="domain" description="Nudix hydrolase" evidence="8">
    <location>
        <begin position="38"/>
        <end position="270"/>
    </location>
</feature>
<evidence type="ECO:0000256" key="3">
    <source>
        <dbReference type="ARBA" id="ARBA00022723"/>
    </source>
</evidence>
<dbReference type="GO" id="GO:0046872">
    <property type="term" value="F:metal ion binding"/>
    <property type="evidence" value="ECO:0007669"/>
    <property type="project" value="UniProtKB-KW"/>
</dbReference>
<feature type="region of interest" description="Disordered" evidence="7">
    <location>
        <begin position="212"/>
        <end position="240"/>
    </location>
</feature>
<dbReference type="InterPro" id="IPR015797">
    <property type="entry name" value="NUDIX_hydrolase-like_dom_sf"/>
</dbReference>
<comment type="cofactor">
    <cofactor evidence="1">
        <name>Mn(2+)</name>
        <dbReference type="ChEBI" id="CHEBI:29035"/>
    </cofactor>
</comment>
<evidence type="ECO:0000256" key="6">
    <source>
        <dbReference type="ARBA" id="ARBA00023211"/>
    </source>
</evidence>
<dbReference type="PANTHER" id="PTHR12318">
    <property type="entry name" value="TESTOSTERONE-REGULATED PROTEIN RP2"/>
    <property type="match status" value="1"/>
</dbReference>
<proteinExistence type="predicted"/>
<evidence type="ECO:0000256" key="2">
    <source>
        <dbReference type="ARBA" id="ARBA00001946"/>
    </source>
</evidence>
<dbReference type="GO" id="GO:0016818">
    <property type="term" value="F:hydrolase activity, acting on acid anhydrides, in phosphorus-containing anhydrides"/>
    <property type="evidence" value="ECO:0007669"/>
    <property type="project" value="InterPro"/>
</dbReference>
<dbReference type="InterPro" id="IPR039121">
    <property type="entry name" value="NUDT19"/>
</dbReference>
<dbReference type="CDD" id="cd18870">
    <property type="entry name" value="NUDIX_AcylCoAdiphos_Nudt19"/>
    <property type="match status" value="1"/>
</dbReference>
<keyword evidence="5" id="KW-0460">Magnesium</keyword>
<sequence>MAPPGPLKSDLERQYMSSTSSTKSDVGTNNGTKKEIVVPQPSSSILLISPTNQILLLHRLHTSSSFPSAHVFPGGNLDSYHESPIPSPLSPSRHLDSDVYRLCAIRECFEECGILLARGRGTCSEDQNQDQDLRKESAAQLIHIEEEEREQARKDVHSKKRIFGDWVTSIGAEPDIAGLIPFTRWITPSNLPRRFTTQMYIYFLPLEDSSSSTSSSSSPLTQNQTQTQKQTHTPKSDNGIEHTDAAFAHCSTWLEQARKNEIILFPPQFYLMYLLAEFLVKPGVGREFSRGELEGQRREVRGFLVRDGDVDGEGGDGGRGVKWGDKVICPSPVVLGQGVGIGIGKGIGVKRADGRVVLGLDKQGPELEGSERRGDDKRVVLVKFGKEGPRDVEVWDRREVEEEGVRGEKERERDGDGDREREREENLGGGGEKGGGGAKL</sequence>
<evidence type="ECO:0000259" key="8">
    <source>
        <dbReference type="PROSITE" id="PS51462"/>
    </source>
</evidence>
<evidence type="ECO:0000256" key="7">
    <source>
        <dbReference type="SAM" id="MobiDB-lite"/>
    </source>
</evidence>
<dbReference type="PROSITE" id="PS51462">
    <property type="entry name" value="NUDIX"/>
    <property type="match status" value="1"/>
</dbReference>
<feature type="compositionally biased region" description="Low complexity" evidence="7">
    <location>
        <begin position="212"/>
        <end position="233"/>
    </location>
</feature>
<feature type="compositionally biased region" description="Gly residues" evidence="7">
    <location>
        <begin position="427"/>
        <end position="440"/>
    </location>
</feature>
<dbReference type="GO" id="GO:0005739">
    <property type="term" value="C:mitochondrion"/>
    <property type="evidence" value="ECO:0007669"/>
    <property type="project" value="TreeGrafter"/>
</dbReference>